<proteinExistence type="predicted"/>
<evidence type="ECO:0000256" key="4">
    <source>
        <dbReference type="ARBA" id="ARBA00022764"/>
    </source>
</evidence>
<dbReference type="PIRSF" id="PIRSF019574">
    <property type="entry name" value="Periplasmic_polyamine_BP"/>
    <property type="match status" value="1"/>
</dbReference>
<evidence type="ECO:0000313" key="6">
    <source>
        <dbReference type="EMBL" id="RWU18191.1"/>
    </source>
</evidence>
<keyword evidence="3 5" id="KW-0732">Signal</keyword>
<dbReference type="RefSeq" id="WP_128326301.1">
    <property type="nucleotide sequence ID" value="NZ_QJRG01000049.1"/>
</dbReference>
<reference evidence="6 7" key="1">
    <citation type="submission" date="2018-06" db="EMBL/GenBank/DDBJ databases">
        <title>Bacteria isolated from soil of Wuhan.</title>
        <authorList>
            <person name="Wei X."/>
            <person name="Chunhua H."/>
        </authorList>
    </citation>
    <scope>NUCLEOTIDE SEQUENCE [LARGE SCALE GENOMIC DNA]</scope>
    <source>
        <strain evidence="7">xwS2</strain>
    </source>
</reference>
<dbReference type="InterPro" id="IPR006059">
    <property type="entry name" value="SBP"/>
</dbReference>
<dbReference type="CDD" id="cd13659">
    <property type="entry name" value="PBP2_PotF"/>
    <property type="match status" value="1"/>
</dbReference>
<dbReference type="STRING" id="237609.PSAKL28_35100"/>
<dbReference type="GO" id="GO:0019808">
    <property type="term" value="F:polyamine binding"/>
    <property type="evidence" value="ECO:0007669"/>
    <property type="project" value="InterPro"/>
</dbReference>
<name>A0A443ZH93_9PSED</name>
<keyword evidence="4" id="KW-0574">Periplasm</keyword>
<dbReference type="Gene3D" id="3.40.190.10">
    <property type="entry name" value="Periplasmic binding protein-like II"/>
    <property type="match status" value="2"/>
</dbReference>
<dbReference type="InterPro" id="IPR001188">
    <property type="entry name" value="Sperm_putr-bd"/>
</dbReference>
<dbReference type="AlphaFoldDB" id="A0A443ZH93"/>
<comment type="subcellular location">
    <subcellularLocation>
        <location evidence="1">Periplasm</location>
    </subcellularLocation>
</comment>
<evidence type="ECO:0000256" key="3">
    <source>
        <dbReference type="ARBA" id="ARBA00022729"/>
    </source>
</evidence>
<dbReference type="EMBL" id="QJRG01000049">
    <property type="protein sequence ID" value="RWU18191.1"/>
    <property type="molecule type" value="Genomic_DNA"/>
</dbReference>
<dbReference type="PANTHER" id="PTHR30222">
    <property type="entry name" value="SPERMIDINE/PUTRESCINE-BINDING PERIPLASMIC PROTEIN"/>
    <property type="match status" value="1"/>
</dbReference>
<organism evidence="6 7">
    <name type="scientific">Pseudomonas alkylphenolica</name>
    <dbReference type="NCBI Taxonomy" id="237609"/>
    <lineage>
        <taxon>Bacteria</taxon>
        <taxon>Pseudomonadati</taxon>
        <taxon>Pseudomonadota</taxon>
        <taxon>Gammaproteobacteria</taxon>
        <taxon>Pseudomonadales</taxon>
        <taxon>Pseudomonadaceae</taxon>
        <taxon>Pseudomonas</taxon>
    </lineage>
</organism>
<feature type="chain" id="PRO_5019035847" evidence="5">
    <location>
        <begin position="25"/>
        <end position="366"/>
    </location>
</feature>
<evidence type="ECO:0000313" key="7">
    <source>
        <dbReference type="Proteomes" id="UP000288983"/>
    </source>
</evidence>
<dbReference type="PRINTS" id="PR00909">
    <property type="entry name" value="SPERMDNBNDNG"/>
</dbReference>
<protein>
    <submittedName>
        <fullName evidence="6">Spermidine/putrescine ABC transporter substrate-binding protein PotF</fullName>
    </submittedName>
</protein>
<dbReference type="OrthoDB" id="9769319at2"/>
<comment type="caution">
    <text evidence="6">The sequence shown here is derived from an EMBL/GenBank/DDBJ whole genome shotgun (WGS) entry which is preliminary data.</text>
</comment>
<dbReference type="GO" id="GO:0042597">
    <property type="term" value="C:periplasmic space"/>
    <property type="evidence" value="ECO:0007669"/>
    <property type="project" value="UniProtKB-SubCell"/>
</dbReference>
<evidence type="ECO:0000256" key="5">
    <source>
        <dbReference type="SAM" id="SignalP"/>
    </source>
</evidence>
<feature type="signal peptide" evidence="5">
    <location>
        <begin position="1"/>
        <end position="24"/>
    </location>
</feature>
<evidence type="ECO:0000256" key="1">
    <source>
        <dbReference type="ARBA" id="ARBA00004418"/>
    </source>
</evidence>
<gene>
    <name evidence="6" type="ORF">DM813_26420</name>
</gene>
<dbReference type="PANTHER" id="PTHR30222:SF12">
    <property type="entry name" value="NORSPERMIDINE SENSOR"/>
    <property type="match status" value="1"/>
</dbReference>
<sequence length="366" mass="40396">MTTLKRMLAVSVGALTLLSGTVQAETRSLRVYNWADYILPSVPKDFAAQTGIKVTWDTFDTNESLEAKLLTGNSGYDLVVPSNQFLDTQIKAGVFQKLDKSKLPNWSHQDPVLLKLLDSNDPGNQYGVPYMYGTVLIGFNPAKVKAALGDQAPVDSWDLVFKPENMEKLKSCGVAMLDSPSEILPLALHYLGLDPNSQNPDDYEKAKALMLKVRPYVTYFNSAKYMTDIANGDICVAIGYSGSFYQFGNRAKEAGNGVVVDWRLPKEGAPIWFDTFAIPKSAKNVAEAHAFLNNLMEPKVIAPISDFLGYPNANKDSLALINPAITENPNLTPTQDALAKLYVVQPLPQKLERVRTRVWTSIKSDK</sequence>
<dbReference type="Proteomes" id="UP000288983">
    <property type="component" value="Unassembled WGS sequence"/>
</dbReference>
<dbReference type="SUPFAM" id="SSF53850">
    <property type="entry name" value="Periplasmic binding protein-like II"/>
    <property type="match status" value="1"/>
</dbReference>
<keyword evidence="2" id="KW-0813">Transport</keyword>
<accession>A0A443ZH93</accession>
<evidence type="ECO:0000256" key="2">
    <source>
        <dbReference type="ARBA" id="ARBA00022448"/>
    </source>
</evidence>
<dbReference type="GO" id="GO:0015846">
    <property type="term" value="P:polyamine transport"/>
    <property type="evidence" value="ECO:0007669"/>
    <property type="project" value="InterPro"/>
</dbReference>
<dbReference type="Pfam" id="PF13416">
    <property type="entry name" value="SBP_bac_8"/>
    <property type="match status" value="1"/>
</dbReference>